<evidence type="ECO:0000313" key="2">
    <source>
        <dbReference type="Proteomes" id="UP001150217"/>
    </source>
</evidence>
<keyword evidence="2" id="KW-1185">Reference proteome</keyword>
<sequence length="61" mass="6697">MGSALELHLIITGPSLIMASLHRLEYSKSTRAKCHGPICKVKTAATNQPYVNYTCFSRACL</sequence>
<accession>A0ABQ8VNZ4</accession>
<reference evidence="1" key="1">
    <citation type="submission" date="2022-08" db="EMBL/GenBank/DDBJ databases">
        <title>A Global Phylogenomic Analysis of the Shiitake Genus Lentinula.</title>
        <authorList>
            <consortium name="DOE Joint Genome Institute"/>
            <person name="Sierra-Patev S."/>
            <person name="Min B."/>
            <person name="Naranjo-Ortiz M."/>
            <person name="Looney B."/>
            <person name="Konkel Z."/>
            <person name="Slot J.C."/>
            <person name="Sakamoto Y."/>
            <person name="Steenwyk J.L."/>
            <person name="Rokas A."/>
            <person name="Carro J."/>
            <person name="Camarero S."/>
            <person name="Ferreira P."/>
            <person name="Molpeceres G."/>
            <person name="Ruiz-Duenas F.J."/>
            <person name="Serrano A."/>
            <person name="Henrissat B."/>
            <person name="Drula E."/>
            <person name="Hughes K.W."/>
            <person name="Mata J.L."/>
            <person name="Ishikawa N.K."/>
            <person name="Vargas-Isla R."/>
            <person name="Ushijima S."/>
            <person name="Smith C.A."/>
            <person name="Ahrendt S."/>
            <person name="Andreopoulos W."/>
            <person name="He G."/>
            <person name="Labutti K."/>
            <person name="Lipzen A."/>
            <person name="Ng V."/>
            <person name="Riley R."/>
            <person name="Sandor L."/>
            <person name="Barry K."/>
            <person name="Martinez A.T."/>
            <person name="Xiao Y."/>
            <person name="Gibbons J.G."/>
            <person name="Terashima K."/>
            <person name="Grigoriev I.V."/>
            <person name="Hibbett D.S."/>
        </authorList>
    </citation>
    <scope>NUCLEOTIDE SEQUENCE</scope>
    <source>
        <strain evidence="1">RHP3577 ss4</strain>
    </source>
</reference>
<dbReference type="Proteomes" id="UP001150217">
    <property type="component" value="Unassembled WGS sequence"/>
</dbReference>
<name>A0ABQ8VNZ4_9AGAR</name>
<proteinExistence type="predicted"/>
<evidence type="ECO:0000313" key="1">
    <source>
        <dbReference type="EMBL" id="KAJ4498108.1"/>
    </source>
</evidence>
<gene>
    <name evidence="1" type="ORF">C8R41DRAFT_819343</name>
</gene>
<comment type="caution">
    <text evidence="1">The sequence shown here is derived from an EMBL/GenBank/DDBJ whole genome shotgun (WGS) entry which is preliminary data.</text>
</comment>
<dbReference type="EMBL" id="JANVFT010000017">
    <property type="protein sequence ID" value="KAJ4498108.1"/>
    <property type="molecule type" value="Genomic_DNA"/>
</dbReference>
<protein>
    <submittedName>
        <fullName evidence="1">Uncharacterized protein</fullName>
    </submittedName>
</protein>
<organism evidence="1 2">
    <name type="scientific">Lentinula lateritia</name>
    <dbReference type="NCBI Taxonomy" id="40482"/>
    <lineage>
        <taxon>Eukaryota</taxon>
        <taxon>Fungi</taxon>
        <taxon>Dikarya</taxon>
        <taxon>Basidiomycota</taxon>
        <taxon>Agaricomycotina</taxon>
        <taxon>Agaricomycetes</taxon>
        <taxon>Agaricomycetidae</taxon>
        <taxon>Agaricales</taxon>
        <taxon>Marasmiineae</taxon>
        <taxon>Omphalotaceae</taxon>
        <taxon>Lentinula</taxon>
    </lineage>
</organism>